<dbReference type="AlphaFoldDB" id="A0A367INB5"/>
<evidence type="ECO:0000313" key="2">
    <source>
        <dbReference type="Proteomes" id="UP000252139"/>
    </source>
</evidence>
<feature type="non-terminal residue" evidence="1">
    <location>
        <position position="1"/>
    </location>
</feature>
<feature type="non-terminal residue" evidence="1">
    <location>
        <position position="69"/>
    </location>
</feature>
<accession>A0A367INB5</accession>
<protein>
    <submittedName>
        <fullName evidence="1">Uncharacterized protein</fullName>
    </submittedName>
</protein>
<name>A0A367INB5_RHIAZ</name>
<organism evidence="1 2">
    <name type="scientific">Rhizopus azygosporus</name>
    <name type="common">Rhizopus microsporus var. azygosporus</name>
    <dbReference type="NCBI Taxonomy" id="86630"/>
    <lineage>
        <taxon>Eukaryota</taxon>
        <taxon>Fungi</taxon>
        <taxon>Fungi incertae sedis</taxon>
        <taxon>Mucoromycota</taxon>
        <taxon>Mucoromycotina</taxon>
        <taxon>Mucoromycetes</taxon>
        <taxon>Mucorales</taxon>
        <taxon>Mucorineae</taxon>
        <taxon>Rhizopodaceae</taxon>
        <taxon>Rhizopus</taxon>
    </lineage>
</organism>
<gene>
    <name evidence="1" type="ORF">CU097_000145</name>
</gene>
<proteinExistence type="predicted"/>
<reference evidence="1 2" key="1">
    <citation type="journal article" date="2018" name="G3 (Bethesda)">
        <title>Phylogenetic and Phylogenomic Definition of Rhizopus Species.</title>
        <authorList>
            <person name="Gryganskyi A.P."/>
            <person name="Golan J."/>
            <person name="Dolatabadi S."/>
            <person name="Mondo S."/>
            <person name="Robb S."/>
            <person name="Idnurm A."/>
            <person name="Muszewska A."/>
            <person name="Steczkiewicz K."/>
            <person name="Masonjones S."/>
            <person name="Liao H.L."/>
            <person name="Gajdeczka M.T."/>
            <person name="Anike F."/>
            <person name="Vuek A."/>
            <person name="Anishchenko I.M."/>
            <person name="Voigt K."/>
            <person name="de Hoog G.S."/>
            <person name="Smith M.E."/>
            <person name="Heitman J."/>
            <person name="Vilgalys R."/>
            <person name="Stajich J.E."/>
        </authorList>
    </citation>
    <scope>NUCLEOTIDE SEQUENCE [LARGE SCALE GENOMIC DNA]</scope>
    <source>
        <strain evidence="1 2">CBS 357.93</strain>
    </source>
</reference>
<dbReference type="EMBL" id="PJQL01004659">
    <property type="protein sequence ID" value="RCH79177.1"/>
    <property type="molecule type" value="Genomic_DNA"/>
</dbReference>
<keyword evidence="2" id="KW-1185">Reference proteome</keyword>
<comment type="caution">
    <text evidence="1">The sequence shown here is derived from an EMBL/GenBank/DDBJ whole genome shotgun (WGS) entry which is preliminary data.</text>
</comment>
<evidence type="ECO:0000313" key="1">
    <source>
        <dbReference type="EMBL" id="RCH79177.1"/>
    </source>
</evidence>
<sequence length="69" mass="8324">NMYHYDLIQQSQCYVQFGSVFFRIANTKPARCGLAKAFKFRNKHRDNDSNRFLARHNDRYIEKYQNSTT</sequence>
<dbReference type="Proteomes" id="UP000252139">
    <property type="component" value="Unassembled WGS sequence"/>
</dbReference>